<feature type="transmembrane region" description="Helical" evidence="1">
    <location>
        <begin position="38"/>
        <end position="57"/>
    </location>
</feature>
<accession>W7DHA4</accession>
<dbReference type="InterPro" id="IPR011050">
    <property type="entry name" value="Pectin_lyase_fold/virulence"/>
</dbReference>
<evidence type="ECO:0008006" key="4">
    <source>
        <dbReference type="Google" id="ProtNLM"/>
    </source>
</evidence>
<keyword evidence="1" id="KW-0472">Membrane</keyword>
<dbReference type="SMART" id="SM00710">
    <property type="entry name" value="PbH1"/>
    <property type="match status" value="6"/>
</dbReference>
<evidence type="ECO:0000256" key="1">
    <source>
        <dbReference type="SAM" id="Phobius"/>
    </source>
</evidence>
<proteinExistence type="predicted"/>
<dbReference type="Gene3D" id="2.160.20.10">
    <property type="entry name" value="Single-stranded right-handed beta-helix, Pectin lyase-like"/>
    <property type="match status" value="1"/>
</dbReference>
<keyword evidence="3" id="KW-1185">Reference proteome</keyword>
<comment type="caution">
    <text evidence="2">The sequence shown here is derived from an EMBL/GenBank/DDBJ whole genome shotgun (WGS) entry which is preliminary data.</text>
</comment>
<protein>
    <recommendedName>
        <fullName evidence="4">Right handed beta helix domain-containing protein</fullName>
    </recommendedName>
</protein>
<organism evidence="2 3">
    <name type="scientific">Listeria riparia FSL S10-1204</name>
    <dbReference type="NCBI Taxonomy" id="1265816"/>
    <lineage>
        <taxon>Bacteria</taxon>
        <taxon>Bacillati</taxon>
        <taxon>Bacillota</taxon>
        <taxon>Bacilli</taxon>
        <taxon>Bacillales</taxon>
        <taxon>Listeriaceae</taxon>
        <taxon>Listeria</taxon>
    </lineage>
</organism>
<dbReference type="PATRIC" id="fig|1265816.5.peg.210"/>
<name>W7DHA4_9LIST</name>
<gene>
    <name evidence="2" type="ORF">PRIP_01079</name>
</gene>
<dbReference type="EMBL" id="AODL01000002">
    <property type="protein sequence ID" value="EUJ46876.1"/>
    <property type="molecule type" value="Genomic_DNA"/>
</dbReference>
<evidence type="ECO:0000313" key="3">
    <source>
        <dbReference type="Proteomes" id="UP000019248"/>
    </source>
</evidence>
<dbReference type="InterPro" id="IPR006626">
    <property type="entry name" value="PbH1"/>
</dbReference>
<reference evidence="2 3" key="1">
    <citation type="journal article" date="2014" name="Int. J. Syst. Evol. Microbiol.">
        <title>Listeria floridensis sp. nov., Listeria aquatica sp. nov., Listeria cornellensis sp. nov., Listeria riparia sp. nov. and Listeria grandensis sp. nov., from agricultural and natural environments.</title>
        <authorList>
            <person name="den Bakker H.C."/>
            <person name="Warchocki S."/>
            <person name="Wright E.M."/>
            <person name="Allred A.F."/>
            <person name="Ahlstrom C."/>
            <person name="Manuel C.S."/>
            <person name="Stasiewicz M.J."/>
            <person name="Burrell A."/>
            <person name="Roof S."/>
            <person name="Strawn L."/>
            <person name="Fortes E.D."/>
            <person name="Nightingale K.K."/>
            <person name="Kephart D."/>
            <person name="Wiedmann M."/>
        </authorList>
    </citation>
    <scope>NUCLEOTIDE SEQUENCE [LARGE SCALE GENOMIC DNA]</scope>
    <source>
        <strain evidence="2 3">FSL S10-1204</strain>
    </source>
</reference>
<evidence type="ECO:0000313" key="2">
    <source>
        <dbReference type="EMBL" id="EUJ46876.1"/>
    </source>
</evidence>
<dbReference type="InterPro" id="IPR012334">
    <property type="entry name" value="Pectin_lyas_fold"/>
</dbReference>
<dbReference type="AlphaFoldDB" id="W7DHA4"/>
<sequence>MKMRTIAFFIGMFYNSYCLPIKFKNYGEYGMMKMYKKGYGLITILVIMMGIIWYGSLDTKAAEIAYIKYYTGDKLEAKTTAISNFDPASISNSITGSLNIAVRYNYTRVQLPEGTYQLNQTLNVPSGITLEGSRDDNGNNLTTLAVPELNVAGEAHVLNTQALITADSGTDVRNTTIRRLILDGGWHASSNRLVESQKAIFLSPFPQSKKAGDGYYKDVQRKHDISVEDMTIRNFGGSGIYMDFVKDVTIGEINSDQEEKSNSIESIGYGGIIGYSVDYVKIHNTLISDVGLDGKQAYGIAVSWYKGTTDANQLADDDRSRFEDTADGEALWKQASYTNGYYPSTNVTIKNNVIMNIASWEALDTHSGKNIKFIGNHVMGVRFPIVVGGMDYEGATISAYPPENILISENKINQATDVQCYKPKAISSERGIVATGTQFNDLTKENMGFLKTLTIKNNEVSDIQTIKNIHGGISIHVTYGAQVLFNRVDHTLFNGLVLMSSNKKTILENNTVTDMKEAPSNEVSASLGIRGSHNNGNSTNDYLLEPLTDMGTSFINNILDGSYPSKNIFQIYQNPVSTSNNMLNFGEMSVVEPK</sequence>
<dbReference type="SUPFAM" id="SSF51126">
    <property type="entry name" value="Pectin lyase-like"/>
    <property type="match status" value="1"/>
</dbReference>
<keyword evidence="1" id="KW-0812">Transmembrane</keyword>
<dbReference type="Proteomes" id="UP000019248">
    <property type="component" value="Unassembled WGS sequence"/>
</dbReference>
<keyword evidence="1" id="KW-1133">Transmembrane helix</keyword>